<dbReference type="CDD" id="cd10456">
    <property type="entry name" value="GIY-YIG_UPF0213"/>
    <property type="match status" value="1"/>
</dbReference>
<gene>
    <name evidence="3" type="ORF">ENS56_07675</name>
</gene>
<dbReference type="Gene3D" id="3.40.1440.10">
    <property type="entry name" value="GIY-YIG endonuclease"/>
    <property type="match status" value="1"/>
</dbReference>
<proteinExistence type="inferred from homology"/>
<organism evidence="3">
    <name type="scientific">Ignavibacterium album</name>
    <dbReference type="NCBI Taxonomy" id="591197"/>
    <lineage>
        <taxon>Bacteria</taxon>
        <taxon>Pseudomonadati</taxon>
        <taxon>Ignavibacteriota</taxon>
        <taxon>Ignavibacteria</taxon>
        <taxon>Ignavibacteriales</taxon>
        <taxon>Ignavibacteriaceae</taxon>
        <taxon>Ignavibacterium</taxon>
    </lineage>
</organism>
<dbReference type="InterPro" id="IPR050190">
    <property type="entry name" value="UPF0213_domain"/>
</dbReference>
<dbReference type="Pfam" id="PF01541">
    <property type="entry name" value="GIY-YIG"/>
    <property type="match status" value="1"/>
</dbReference>
<dbReference type="InterPro" id="IPR000305">
    <property type="entry name" value="GIY-YIG_endonuc"/>
</dbReference>
<comment type="similarity">
    <text evidence="1">Belongs to the UPF0213 family.</text>
</comment>
<dbReference type="SMART" id="SM00465">
    <property type="entry name" value="GIYc"/>
    <property type="match status" value="1"/>
</dbReference>
<evidence type="ECO:0000259" key="2">
    <source>
        <dbReference type="PROSITE" id="PS50164"/>
    </source>
</evidence>
<dbReference type="SUPFAM" id="SSF82771">
    <property type="entry name" value="GIY-YIG endonuclease"/>
    <property type="match status" value="1"/>
</dbReference>
<protein>
    <submittedName>
        <fullName evidence="3">GIY-YIG nuclease family protein</fullName>
    </submittedName>
</protein>
<dbReference type="PANTHER" id="PTHR34477:SF1">
    <property type="entry name" value="UPF0213 PROTEIN YHBQ"/>
    <property type="match status" value="1"/>
</dbReference>
<dbReference type="AlphaFoldDB" id="A0A832D1I1"/>
<evidence type="ECO:0000256" key="1">
    <source>
        <dbReference type="ARBA" id="ARBA00007435"/>
    </source>
</evidence>
<sequence>MKDYYVYILKCADNSYYTGVTNNLERRIYEHNSGEIDGYTSSRRPVELVYSERFSDINDAIRFEKQIKGWSRKKKEALIKRDFDLLVELARKKKKE</sequence>
<dbReference type="PROSITE" id="PS50164">
    <property type="entry name" value="GIY_YIG"/>
    <property type="match status" value="1"/>
</dbReference>
<evidence type="ECO:0000313" key="3">
    <source>
        <dbReference type="EMBL" id="HGT47898.1"/>
    </source>
</evidence>
<comment type="caution">
    <text evidence="3">The sequence shown here is derived from an EMBL/GenBank/DDBJ whole genome shotgun (WGS) entry which is preliminary data.</text>
</comment>
<dbReference type="PANTHER" id="PTHR34477">
    <property type="entry name" value="UPF0213 PROTEIN YHBQ"/>
    <property type="match status" value="1"/>
</dbReference>
<name>A0A832D1I1_9BACT</name>
<dbReference type="EMBL" id="DSVI01000008">
    <property type="protein sequence ID" value="HGT47898.1"/>
    <property type="molecule type" value="Genomic_DNA"/>
</dbReference>
<feature type="domain" description="GIY-YIG" evidence="2">
    <location>
        <begin position="2"/>
        <end position="77"/>
    </location>
</feature>
<accession>A0A832D1I1</accession>
<reference evidence="3" key="1">
    <citation type="journal article" date="2020" name="mSystems">
        <title>Genome- and Community-Level Interaction Insights into Carbon Utilization and Element Cycling Functions of Hydrothermarchaeota in Hydrothermal Sediment.</title>
        <authorList>
            <person name="Zhou Z."/>
            <person name="Liu Y."/>
            <person name="Xu W."/>
            <person name="Pan J."/>
            <person name="Luo Z.H."/>
            <person name="Li M."/>
        </authorList>
    </citation>
    <scope>NUCLEOTIDE SEQUENCE [LARGE SCALE GENOMIC DNA]</scope>
    <source>
        <strain evidence="3">SpSt-500</strain>
    </source>
</reference>
<dbReference type="InterPro" id="IPR035901">
    <property type="entry name" value="GIY-YIG_endonuc_sf"/>
</dbReference>